<feature type="domain" description="Baseplate protein J-like barrel" evidence="1">
    <location>
        <begin position="106"/>
        <end position="184"/>
    </location>
</feature>
<dbReference type="RefSeq" id="WP_074023796.1">
    <property type="nucleotide sequence ID" value="NZ_CAWNAG010000046.1"/>
</dbReference>
<dbReference type="Pfam" id="PF04865">
    <property type="entry name" value="Baseplate_J"/>
    <property type="match status" value="1"/>
</dbReference>
<evidence type="ECO:0000313" key="2">
    <source>
        <dbReference type="EMBL" id="OKP02628.1"/>
    </source>
</evidence>
<name>A0A1Q5TQX3_9GAMM</name>
<dbReference type="STRING" id="1873482.Xedl_02279"/>
<accession>A0A1Q5TQX3</accession>
<organism evidence="2 3">
    <name type="scientific">Xenorhabdus eapokensis</name>
    <dbReference type="NCBI Taxonomy" id="1873482"/>
    <lineage>
        <taxon>Bacteria</taxon>
        <taxon>Pseudomonadati</taxon>
        <taxon>Pseudomonadota</taxon>
        <taxon>Gammaproteobacteria</taxon>
        <taxon>Enterobacterales</taxon>
        <taxon>Morganellaceae</taxon>
        <taxon>Xenorhabdus</taxon>
    </lineage>
</organism>
<dbReference type="AlphaFoldDB" id="A0A1Q5TQX3"/>
<keyword evidence="3" id="KW-1185">Reference proteome</keyword>
<dbReference type="InterPro" id="IPR006949">
    <property type="entry name" value="Barrel_Baseplate_J-like"/>
</dbReference>
<proteinExistence type="predicted"/>
<dbReference type="Proteomes" id="UP000186268">
    <property type="component" value="Unassembled WGS sequence"/>
</dbReference>
<gene>
    <name evidence="2" type="ORF">Xedl_02279</name>
</gene>
<reference evidence="2 3" key="1">
    <citation type="submission" date="2016-09" db="EMBL/GenBank/DDBJ databases">
        <title>Xenorhabdus thuongxuanensis sp. nov. and Xenorhabdus eapokensis sp. nov., isolated from Steinernema species.</title>
        <authorList>
            <person name="Kaempfer P."/>
            <person name="Tobias N.J."/>
            <person name="Phan Ke L."/>
            <person name="Bode H.B."/>
            <person name="Glaeser S.P."/>
        </authorList>
    </citation>
    <scope>NUCLEOTIDE SEQUENCE [LARGE SCALE GENOMIC DNA]</scope>
    <source>
        <strain evidence="2 3">DL20</strain>
    </source>
</reference>
<evidence type="ECO:0000259" key="1">
    <source>
        <dbReference type="Pfam" id="PF04865"/>
    </source>
</evidence>
<dbReference type="OrthoDB" id="5465441at2"/>
<sequence>MLNLNSLGLAAKITASGITAPDYPTILERLTGYFRQIYGEDAYLESDSKDGQMIAIYARAYHDANNAVIAAFNSYSPSTATGAALSNNIAINGMSRHGTTKSTCDVEIIGQVGTVIKNGTVRDIQGYSWNLPDNVVIGTHGNVTVTATCQTSGAITAAVGDIVEIGTPTRGWQSVKNHSVATPGRAVETDADVRIRQRKSVALPSRTVLDGMLGAISLIHGVSRLRGFENDMGETNEHGISAHSIAVIVDGGDATEIAKTIALKKTPGGGTHGDTVIKITDCYDIIRPIRFSRPVDVETFIEIHLTPFEGYTTSVGNKIQTAIAEYINDLRIGDSVYLTKIFSPANLPGDDEGKSYDITEIKIGRSFESAVTGNLHIKFNEAATCKPDNIKLVLT</sequence>
<protein>
    <submittedName>
        <fullName evidence="2">Bacteriophage protein</fullName>
    </submittedName>
</protein>
<comment type="caution">
    <text evidence="2">The sequence shown here is derived from an EMBL/GenBank/DDBJ whole genome shotgun (WGS) entry which is preliminary data.</text>
</comment>
<dbReference type="EMBL" id="MKGQ01000014">
    <property type="protein sequence ID" value="OKP02628.1"/>
    <property type="molecule type" value="Genomic_DNA"/>
</dbReference>
<evidence type="ECO:0000313" key="3">
    <source>
        <dbReference type="Proteomes" id="UP000186268"/>
    </source>
</evidence>